<evidence type="ECO:0000256" key="3">
    <source>
        <dbReference type="ARBA" id="ARBA00023125"/>
    </source>
</evidence>
<dbReference type="InterPro" id="IPR000847">
    <property type="entry name" value="LysR_HTH_N"/>
</dbReference>
<dbReference type="CDD" id="cd08422">
    <property type="entry name" value="PBP2_CrgA_like"/>
    <property type="match status" value="1"/>
</dbReference>
<sequence>MFVAWIDAMDRLTAARVFVEVADRGSLTQTAEHLEMSAAMVSRYLSAAEDWLGARLLHRTTRKVSLTDAGAAALPSCRQLLELADEATHIAAERGREPAGVLRVTSSSSFAEAELTAALVDFQRLHAQVEIVLSVSDKASDLVGERVDLAVRITNTLDPAMITRPLALCRSMLCASPAYLAQHGQPHSAEDLRQHRCIAHAFGIGKQYRFTRGNETITVPVNWSFHTNETAVLRRAVLSGAGIGMLPTYYLGDELRTGRLVHLLPDHEPGVLGIHAIYLSRQHQPLALRLLVDFLAARFAGERAPWDLAIEESQKPA</sequence>
<name>A0ABN1KHK8_9BURK</name>
<keyword evidence="7" id="KW-1185">Reference proteome</keyword>
<dbReference type="InterPro" id="IPR058163">
    <property type="entry name" value="LysR-type_TF_proteobact-type"/>
</dbReference>
<dbReference type="EMBL" id="BAAAEW010000042">
    <property type="protein sequence ID" value="GAA0766445.1"/>
    <property type="molecule type" value="Genomic_DNA"/>
</dbReference>
<accession>A0ABN1KHK8</accession>
<proteinExistence type="inferred from homology"/>
<dbReference type="Gene3D" id="3.40.190.290">
    <property type="match status" value="1"/>
</dbReference>
<comment type="caution">
    <text evidence="6">The sequence shown here is derived from an EMBL/GenBank/DDBJ whole genome shotgun (WGS) entry which is preliminary data.</text>
</comment>
<dbReference type="SUPFAM" id="SSF46785">
    <property type="entry name" value="Winged helix' DNA-binding domain"/>
    <property type="match status" value="1"/>
</dbReference>
<keyword evidence="4" id="KW-0804">Transcription</keyword>
<dbReference type="InterPro" id="IPR005119">
    <property type="entry name" value="LysR_subst-bd"/>
</dbReference>
<protein>
    <submittedName>
        <fullName evidence="6">LysR family transcriptional regulator</fullName>
    </submittedName>
</protein>
<evidence type="ECO:0000256" key="2">
    <source>
        <dbReference type="ARBA" id="ARBA00023015"/>
    </source>
</evidence>
<organism evidence="6 7">
    <name type="scientific">Ideonella azotifigens</name>
    <dbReference type="NCBI Taxonomy" id="513160"/>
    <lineage>
        <taxon>Bacteria</taxon>
        <taxon>Pseudomonadati</taxon>
        <taxon>Pseudomonadota</taxon>
        <taxon>Betaproteobacteria</taxon>
        <taxon>Burkholderiales</taxon>
        <taxon>Sphaerotilaceae</taxon>
        <taxon>Ideonella</taxon>
    </lineage>
</organism>
<evidence type="ECO:0000313" key="7">
    <source>
        <dbReference type="Proteomes" id="UP001500279"/>
    </source>
</evidence>
<keyword evidence="2" id="KW-0805">Transcription regulation</keyword>
<dbReference type="PANTHER" id="PTHR30537:SF35">
    <property type="entry name" value="TRANSCRIPTIONAL REGULATORY PROTEIN"/>
    <property type="match status" value="1"/>
</dbReference>
<dbReference type="InterPro" id="IPR036390">
    <property type="entry name" value="WH_DNA-bd_sf"/>
</dbReference>
<dbReference type="Gene3D" id="1.10.10.10">
    <property type="entry name" value="Winged helix-like DNA-binding domain superfamily/Winged helix DNA-binding domain"/>
    <property type="match status" value="1"/>
</dbReference>
<dbReference type="PROSITE" id="PS50931">
    <property type="entry name" value="HTH_LYSR"/>
    <property type="match status" value="1"/>
</dbReference>
<comment type="similarity">
    <text evidence="1">Belongs to the LysR transcriptional regulatory family.</text>
</comment>
<reference evidence="6 7" key="1">
    <citation type="journal article" date="2019" name="Int. J. Syst. Evol. Microbiol.">
        <title>The Global Catalogue of Microorganisms (GCM) 10K type strain sequencing project: providing services to taxonomists for standard genome sequencing and annotation.</title>
        <authorList>
            <consortium name="The Broad Institute Genomics Platform"/>
            <consortium name="The Broad Institute Genome Sequencing Center for Infectious Disease"/>
            <person name="Wu L."/>
            <person name="Ma J."/>
        </authorList>
    </citation>
    <scope>NUCLEOTIDE SEQUENCE [LARGE SCALE GENOMIC DNA]</scope>
    <source>
        <strain evidence="6 7">JCM 15503</strain>
    </source>
</reference>
<dbReference type="InterPro" id="IPR036388">
    <property type="entry name" value="WH-like_DNA-bd_sf"/>
</dbReference>
<keyword evidence="3" id="KW-0238">DNA-binding</keyword>
<evidence type="ECO:0000256" key="4">
    <source>
        <dbReference type="ARBA" id="ARBA00023163"/>
    </source>
</evidence>
<gene>
    <name evidence="6" type="ORF">GCM10009107_54610</name>
</gene>
<evidence type="ECO:0000259" key="5">
    <source>
        <dbReference type="PROSITE" id="PS50931"/>
    </source>
</evidence>
<dbReference type="Pfam" id="PF03466">
    <property type="entry name" value="LysR_substrate"/>
    <property type="match status" value="1"/>
</dbReference>
<dbReference type="Proteomes" id="UP001500279">
    <property type="component" value="Unassembled WGS sequence"/>
</dbReference>
<dbReference type="SUPFAM" id="SSF53850">
    <property type="entry name" value="Periplasmic binding protein-like II"/>
    <property type="match status" value="1"/>
</dbReference>
<evidence type="ECO:0000256" key="1">
    <source>
        <dbReference type="ARBA" id="ARBA00009437"/>
    </source>
</evidence>
<feature type="domain" description="HTH lysR-type" evidence="5">
    <location>
        <begin position="10"/>
        <end position="67"/>
    </location>
</feature>
<dbReference type="PANTHER" id="PTHR30537">
    <property type="entry name" value="HTH-TYPE TRANSCRIPTIONAL REGULATOR"/>
    <property type="match status" value="1"/>
</dbReference>
<evidence type="ECO:0000313" key="6">
    <source>
        <dbReference type="EMBL" id="GAA0766445.1"/>
    </source>
</evidence>
<dbReference type="Pfam" id="PF00126">
    <property type="entry name" value="HTH_1"/>
    <property type="match status" value="1"/>
</dbReference>